<dbReference type="PROSITE" id="PS50949">
    <property type="entry name" value="HTH_GNTR"/>
    <property type="match status" value="1"/>
</dbReference>
<dbReference type="AlphaFoldDB" id="S2VYP8"/>
<dbReference type="EMBL" id="AGZR01000009">
    <property type="protein sequence ID" value="EPD31996.1"/>
    <property type="molecule type" value="Genomic_DNA"/>
</dbReference>
<evidence type="ECO:0000256" key="3">
    <source>
        <dbReference type="ARBA" id="ARBA00023015"/>
    </source>
</evidence>
<protein>
    <recommendedName>
        <fullName evidence="6">HTH gntR-type domain-containing protein</fullName>
    </recommendedName>
</protein>
<dbReference type="Gene3D" id="1.10.10.10">
    <property type="entry name" value="Winged helix-like DNA-binding domain superfamily/Winged helix DNA-binding domain"/>
    <property type="match status" value="1"/>
</dbReference>
<feature type="domain" description="HTH gntR-type" evidence="6">
    <location>
        <begin position="1"/>
        <end position="49"/>
    </location>
</feature>
<dbReference type="STRING" id="883161.HMPREF9306_01556"/>
<evidence type="ECO:0000313" key="8">
    <source>
        <dbReference type="Proteomes" id="UP000014417"/>
    </source>
</evidence>
<dbReference type="PANTHER" id="PTHR46577">
    <property type="entry name" value="HTH-TYPE TRANSCRIPTIONAL REGULATORY PROTEIN GABR"/>
    <property type="match status" value="1"/>
</dbReference>
<organism evidence="7 8">
    <name type="scientific">Propionimicrobium lymphophilum ACS-093-V-SCH5</name>
    <dbReference type="NCBI Taxonomy" id="883161"/>
    <lineage>
        <taxon>Bacteria</taxon>
        <taxon>Bacillati</taxon>
        <taxon>Actinomycetota</taxon>
        <taxon>Actinomycetes</taxon>
        <taxon>Propionibacteriales</taxon>
        <taxon>Propionibacteriaceae</taxon>
        <taxon>Propionimicrobium</taxon>
    </lineage>
</organism>
<dbReference type="InterPro" id="IPR000524">
    <property type="entry name" value="Tscrpt_reg_HTH_GntR"/>
</dbReference>
<evidence type="ECO:0000256" key="1">
    <source>
        <dbReference type="ARBA" id="ARBA00005384"/>
    </source>
</evidence>
<keyword evidence="4" id="KW-0238">DNA-binding</keyword>
<dbReference type="GO" id="GO:0003677">
    <property type="term" value="F:DNA binding"/>
    <property type="evidence" value="ECO:0007669"/>
    <property type="project" value="UniProtKB-KW"/>
</dbReference>
<sequence>MPGQKLPSKRSFAKNLGVSVITVEGALDQLIVEGYLFSKPRSGFFVAKNMRAPKKKLPVTKTKVMMEKENWRIDLAKGANRPDLFPFSRWAKTVREVVSHEPERILLGKLPPQGLPRLREAIADYLRGGRGMSVCGEQIIIGAGAQYLYTTLVQLLGRDLVYAIENPGYPRLNKIYRADGVIPKFLELDAAGAAVPSADVDVIHVSPSHQFPTGVVMPIGRRQQLLNWAGTDKYIIEDDYDWEFRFSGMPIPSLQSIDAFDRVIYLNTFTQSLGSAVRIAYAVLPESLSIRFAEKLSFFSNSVSALDQLVLAKFLEDGNFERHVSRLRVAYRSVRDLLIDQLEELGIPVLNTNSGLSFLAKFENPKIAKILAKQGIRLPSLASYSLSDAWGRGKHWYYLSFASLTNQLAQEVLDAIKAAIKS</sequence>
<dbReference type="SUPFAM" id="SSF53383">
    <property type="entry name" value="PLP-dependent transferases"/>
    <property type="match status" value="1"/>
</dbReference>
<gene>
    <name evidence="7" type="ORF">HMPREF9306_01556</name>
</gene>
<reference evidence="7 8" key="1">
    <citation type="submission" date="2013-04" db="EMBL/GenBank/DDBJ databases">
        <title>The Genome Sequence of Propionimicrobium lymphophilum ACS-093-V-SCH5.</title>
        <authorList>
            <consortium name="The Broad Institute Genomics Platform"/>
            <person name="Earl A."/>
            <person name="Ward D."/>
            <person name="Feldgarden M."/>
            <person name="Gevers D."/>
            <person name="Saerens B."/>
            <person name="Vaneechoutte M."/>
            <person name="Walker B."/>
            <person name="Young S."/>
            <person name="Zeng Q."/>
            <person name="Gargeya S."/>
            <person name="Fitzgerald M."/>
            <person name="Haas B."/>
            <person name="Abouelleil A."/>
            <person name="Allen A.W."/>
            <person name="Alvarado L."/>
            <person name="Arachchi H.M."/>
            <person name="Berlin A.M."/>
            <person name="Chapman S.B."/>
            <person name="Gainer-Dewar J."/>
            <person name="Goldberg J."/>
            <person name="Griggs A."/>
            <person name="Gujja S."/>
            <person name="Hansen M."/>
            <person name="Howarth C."/>
            <person name="Imamovic A."/>
            <person name="Ireland A."/>
            <person name="Larimer J."/>
            <person name="McCowan C."/>
            <person name="Murphy C."/>
            <person name="Pearson M."/>
            <person name="Poon T.W."/>
            <person name="Priest M."/>
            <person name="Roberts A."/>
            <person name="Saif S."/>
            <person name="Shea T."/>
            <person name="Sisk P."/>
            <person name="Sykes S."/>
            <person name="Wortman J."/>
            <person name="Nusbaum C."/>
            <person name="Birren B."/>
        </authorList>
    </citation>
    <scope>NUCLEOTIDE SEQUENCE [LARGE SCALE GENOMIC DNA]</scope>
    <source>
        <strain evidence="7 8">ACS-093-V-SCH5</strain>
    </source>
</reference>
<evidence type="ECO:0000256" key="2">
    <source>
        <dbReference type="ARBA" id="ARBA00022898"/>
    </source>
</evidence>
<dbReference type="Pfam" id="PF00155">
    <property type="entry name" value="Aminotran_1_2"/>
    <property type="match status" value="1"/>
</dbReference>
<comment type="caution">
    <text evidence="7">The sequence shown here is derived from an EMBL/GenBank/DDBJ whole genome shotgun (WGS) entry which is preliminary data.</text>
</comment>
<keyword evidence="5" id="KW-0804">Transcription</keyword>
<keyword evidence="8" id="KW-1185">Reference proteome</keyword>
<dbReference type="CDD" id="cd07377">
    <property type="entry name" value="WHTH_GntR"/>
    <property type="match status" value="1"/>
</dbReference>
<keyword evidence="2" id="KW-0663">Pyridoxal phosphate</keyword>
<dbReference type="SUPFAM" id="SSF46785">
    <property type="entry name" value="Winged helix' DNA-binding domain"/>
    <property type="match status" value="1"/>
</dbReference>
<dbReference type="InterPro" id="IPR015421">
    <property type="entry name" value="PyrdxlP-dep_Trfase_major"/>
</dbReference>
<dbReference type="InterPro" id="IPR051446">
    <property type="entry name" value="HTH_trans_reg/aminotransferase"/>
</dbReference>
<dbReference type="GO" id="GO:0030170">
    <property type="term" value="F:pyridoxal phosphate binding"/>
    <property type="evidence" value="ECO:0007669"/>
    <property type="project" value="InterPro"/>
</dbReference>
<dbReference type="Gene3D" id="3.40.640.10">
    <property type="entry name" value="Type I PLP-dependent aspartate aminotransferase-like (Major domain)"/>
    <property type="match status" value="1"/>
</dbReference>
<dbReference type="InterPro" id="IPR036390">
    <property type="entry name" value="WH_DNA-bd_sf"/>
</dbReference>
<dbReference type="CDD" id="cd00609">
    <property type="entry name" value="AAT_like"/>
    <property type="match status" value="1"/>
</dbReference>
<accession>S2VYP8</accession>
<dbReference type="InterPro" id="IPR036388">
    <property type="entry name" value="WH-like_DNA-bd_sf"/>
</dbReference>
<name>S2VYP8_9ACTN</name>
<keyword evidence="3" id="KW-0805">Transcription regulation</keyword>
<proteinExistence type="inferred from homology"/>
<dbReference type="InterPro" id="IPR004839">
    <property type="entry name" value="Aminotransferase_I/II_large"/>
</dbReference>
<dbReference type="Proteomes" id="UP000014417">
    <property type="component" value="Unassembled WGS sequence"/>
</dbReference>
<dbReference type="InterPro" id="IPR015424">
    <property type="entry name" value="PyrdxlP-dep_Trfase"/>
</dbReference>
<comment type="similarity">
    <text evidence="1">In the C-terminal section; belongs to the class-I pyridoxal-phosphate-dependent aminotransferase family.</text>
</comment>
<dbReference type="PATRIC" id="fig|883161.3.peg.1545"/>
<evidence type="ECO:0000259" key="6">
    <source>
        <dbReference type="PROSITE" id="PS50949"/>
    </source>
</evidence>
<dbReference type="GO" id="GO:0003700">
    <property type="term" value="F:DNA-binding transcription factor activity"/>
    <property type="evidence" value="ECO:0007669"/>
    <property type="project" value="InterPro"/>
</dbReference>
<evidence type="ECO:0000256" key="5">
    <source>
        <dbReference type="ARBA" id="ARBA00023163"/>
    </source>
</evidence>
<evidence type="ECO:0000256" key="4">
    <source>
        <dbReference type="ARBA" id="ARBA00023125"/>
    </source>
</evidence>
<dbReference type="HOGENOM" id="CLU_017584_0_1_11"/>
<dbReference type="PANTHER" id="PTHR46577:SF1">
    <property type="entry name" value="HTH-TYPE TRANSCRIPTIONAL REGULATORY PROTEIN GABR"/>
    <property type="match status" value="1"/>
</dbReference>
<dbReference type="Pfam" id="PF00392">
    <property type="entry name" value="GntR"/>
    <property type="match status" value="1"/>
</dbReference>
<evidence type="ECO:0000313" key="7">
    <source>
        <dbReference type="EMBL" id="EPD31996.1"/>
    </source>
</evidence>